<protein>
    <submittedName>
        <fullName evidence="3">Probable vamp-like protein at1g33475</fullName>
    </submittedName>
</protein>
<feature type="region of interest" description="Disordered" evidence="1">
    <location>
        <begin position="155"/>
        <end position="174"/>
    </location>
</feature>
<keyword evidence="4" id="KW-1185">Reference proteome</keyword>
<evidence type="ECO:0000256" key="1">
    <source>
        <dbReference type="SAM" id="MobiDB-lite"/>
    </source>
</evidence>
<dbReference type="InterPro" id="IPR011012">
    <property type="entry name" value="Longin-like_dom_sf"/>
</dbReference>
<dbReference type="AlphaFoldDB" id="A0A830DIF0"/>
<dbReference type="Proteomes" id="UP000653305">
    <property type="component" value="Unassembled WGS sequence"/>
</dbReference>
<organism evidence="3 4">
    <name type="scientific">Phtheirospermum japonicum</name>
    <dbReference type="NCBI Taxonomy" id="374723"/>
    <lineage>
        <taxon>Eukaryota</taxon>
        <taxon>Viridiplantae</taxon>
        <taxon>Streptophyta</taxon>
        <taxon>Embryophyta</taxon>
        <taxon>Tracheophyta</taxon>
        <taxon>Spermatophyta</taxon>
        <taxon>Magnoliopsida</taxon>
        <taxon>eudicotyledons</taxon>
        <taxon>Gunneridae</taxon>
        <taxon>Pentapetalae</taxon>
        <taxon>asterids</taxon>
        <taxon>lamiids</taxon>
        <taxon>Lamiales</taxon>
        <taxon>Orobanchaceae</taxon>
        <taxon>Orobanchaceae incertae sedis</taxon>
        <taxon>Phtheirospermum</taxon>
    </lineage>
</organism>
<dbReference type="EMBL" id="BMAC01001121">
    <property type="protein sequence ID" value="GFQ05792.1"/>
    <property type="molecule type" value="Genomic_DNA"/>
</dbReference>
<gene>
    <name evidence="3" type="ORF">PHJA_002723300</name>
</gene>
<feature type="compositionally biased region" description="Basic and acidic residues" evidence="1">
    <location>
        <begin position="185"/>
        <end position="198"/>
    </location>
</feature>
<feature type="transmembrane region" description="Helical" evidence="2">
    <location>
        <begin position="227"/>
        <end position="248"/>
    </location>
</feature>
<dbReference type="PANTHER" id="PTHR47461">
    <property type="entry name" value="PHYTOLONGIN PHYL1.2"/>
    <property type="match status" value="1"/>
</dbReference>
<dbReference type="GO" id="GO:0016020">
    <property type="term" value="C:membrane"/>
    <property type="evidence" value="ECO:0007669"/>
    <property type="project" value="InterPro"/>
</dbReference>
<proteinExistence type="predicted"/>
<reference evidence="3" key="1">
    <citation type="submission" date="2020-07" db="EMBL/GenBank/DDBJ databases">
        <title>Ethylene signaling mediates host invasion by parasitic plants.</title>
        <authorList>
            <person name="Yoshida S."/>
        </authorList>
    </citation>
    <scope>NUCLEOTIDE SEQUENCE</scope>
    <source>
        <strain evidence="3">Okayama</strain>
    </source>
</reference>
<dbReference type="SUPFAM" id="SSF64356">
    <property type="entry name" value="SNARE-like"/>
    <property type="match status" value="1"/>
</dbReference>
<evidence type="ECO:0000256" key="2">
    <source>
        <dbReference type="SAM" id="Phobius"/>
    </source>
</evidence>
<dbReference type="PANTHER" id="PTHR47461:SF1">
    <property type="entry name" value="PHYTOLONGIN PHYL1.2"/>
    <property type="match status" value="1"/>
</dbReference>
<dbReference type="Gene3D" id="3.30.450.50">
    <property type="entry name" value="Longin domain"/>
    <property type="match status" value="1"/>
</dbReference>
<dbReference type="InterPro" id="IPR044783">
    <property type="entry name" value="PHYL"/>
</dbReference>
<accession>A0A830DIF0</accession>
<dbReference type="OrthoDB" id="1871923at2759"/>
<evidence type="ECO:0000313" key="4">
    <source>
        <dbReference type="Proteomes" id="UP000653305"/>
    </source>
</evidence>
<keyword evidence="2" id="KW-0472">Membrane</keyword>
<comment type="caution">
    <text evidence="3">The sequence shown here is derived from an EMBL/GenBank/DDBJ whole genome shotgun (WGS) entry which is preliminary data.</text>
</comment>
<evidence type="ECO:0000313" key="3">
    <source>
        <dbReference type="EMBL" id="GFQ05792.1"/>
    </source>
</evidence>
<sequence length="256" mass="28928">MASVGNTVSYCCIWKKGGRVLYTYKNGGHEIANLALSCLEMTPPYHRWYFQTAGKHTFGFLIDNEYVYFAIVYESLGNSHVLRFLQKLRDEFGRVGDKRGSTKTVSSLDSLCLQEHLFPVVLRLVASLEQHVKQEWPDNSNGNNTHVVDDGVASSTKAPLLGKPSKQDKKKMKDDHVAVAIEMEEHRRSTDRGHKIDHGASSSSSSQSTRINKLSSQNLQKKWCRRVWIVLAIDAAVCVVLFIIWLFVCHGTECIR</sequence>
<name>A0A830DIF0_9LAMI</name>
<feature type="compositionally biased region" description="Basic and acidic residues" evidence="1">
    <location>
        <begin position="165"/>
        <end position="174"/>
    </location>
</feature>
<feature type="region of interest" description="Disordered" evidence="1">
    <location>
        <begin position="185"/>
        <end position="211"/>
    </location>
</feature>
<keyword evidence="2" id="KW-1133">Transmembrane helix</keyword>
<keyword evidence="2" id="KW-0812">Transmembrane</keyword>